<dbReference type="Pfam" id="PF00860">
    <property type="entry name" value="Xan_ur_permease"/>
    <property type="match status" value="1"/>
</dbReference>
<comment type="caution">
    <text evidence="10">The sequence shown here is derived from an EMBL/GenBank/DDBJ whole genome shotgun (WGS) entry which is preliminary data.</text>
</comment>
<feature type="transmembrane region" description="Helical" evidence="9">
    <location>
        <begin position="418"/>
        <end position="437"/>
    </location>
</feature>
<dbReference type="InterPro" id="IPR006043">
    <property type="entry name" value="NCS2"/>
</dbReference>
<sequence length="438" mass="46340">MHRDFFRLKERGTNVRTEMLAGLTTFATMAYVIAANPKILEAGAGMDVASVTVATCLAAGFATLVMAFTANYPFALAPGMGINAFFSFTVCGAMGVPWEHALGIVFIEGVLFVLLTISKLRETVINSIPLPLKAGVGAGIGLFLAFMGLQEAGLITADPATLLTMAHVATANIYPKVLLAAIGLILMAALMVKRVKGAILISIVFCTLLSFIPFFKPAEKQALARITLSPTFFKMDILNAFRVEYLAIIFTFFFVDFFDTAGTLVGLSHRAGILDEKGRIPRVGRALLADALGTIFGAAVGTSTVTSYIESAAGVEEGGRTGLASVVTGVCFLLAILVVPLVGLIPSAAVAPALIMVGILMMGSIYRIDFTDFSEAVPAFLTIIVMPLTFSITNGIAVGFLSYAVIKLVSGKGKEVHPIMYVLAVLFAAFFVASPMFR</sequence>
<feature type="transmembrane region" description="Helical" evidence="9">
    <location>
        <begin position="245"/>
        <end position="267"/>
    </location>
</feature>
<feature type="transmembrane region" description="Helical" evidence="9">
    <location>
        <begin position="197"/>
        <end position="215"/>
    </location>
</feature>
<keyword evidence="7 8" id="KW-0472">Membrane</keyword>
<dbReference type="GO" id="GO:0005886">
    <property type="term" value="C:plasma membrane"/>
    <property type="evidence" value="ECO:0007669"/>
    <property type="project" value="UniProtKB-SubCell"/>
</dbReference>
<keyword evidence="5 8" id="KW-0812">Transmembrane</keyword>
<dbReference type="InterPro" id="IPR045018">
    <property type="entry name" value="Azg-like"/>
</dbReference>
<feature type="transmembrane region" description="Helical" evidence="9">
    <location>
        <begin position="287"/>
        <end position="309"/>
    </location>
</feature>
<name>A0A523UXB0_UNCT6</name>
<reference evidence="10 11" key="1">
    <citation type="submission" date="2019-03" db="EMBL/GenBank/DDBJ databases">
        <title>Metabolic potential of uncultured bacteria and archaea associated with petroleum seepage in deep-sea sediments.</title>
        <authorList>
            <person name="Dong X."/>
            <person name="Hubert C."/>
        </authorList>
    </citation>
    <scope>NUCLEOTIDE SEQUENCE [LARGE SCALE GENOMIC DNA]</scope>
    <source>
        <strain evidence="10">E44_bin18</strain>
    </source>
</reference>
<organism evidence="10 11">
    <name type="scientific">candidate division TA06 bacterium</name>
    <dbReference type="NCBI Taxonomy" id="2250710"/>
    <lineage>
        <taxon>Bacteria</taxon>
        <taxon>Bacteria division TA06</taxon>
    </lineage>
</organism>
<evidence type="ECO:0000313" key="10">
    <source>
        <dbReference type="EMBL" id="TET47167.1"/>
    </source>
</evidence>
<evidence type="ECO:0000256" key="1">
    <source>
        <dbReference type="ARBA" id="ARBA00004651"/>
    </source>
</evidence>
<keyword evidence="4 8" id="KW-1003">Cell membrane</keyword>
<feature type="transmembrane region" description="Helical" evidence="9">
    <location>
        <begin position="380"/>
        <end position="406"/>
    </location>
</feature>
<proteinExistence type="inferred from homology"/>
<gene>
    <name evidence="10" type="ORF">E3J62_02170</name>
</gene>
<evidence type="ECO:0000256" key="7">
    <source>
        <dbReference type="ARBA" id="ARBA00023136"/>
    </source>
</evidence>
<feature type="transmembrane region" description="Helical" evidence="9">
    <location>
        <begin position="169"/>
        <end position="190"/>
    </location>
</feature>
<feature type="transmembrane region" description="Helical" evidence="9">
    <location>
        <begin position="101"/>
        <end position="118"/>
    </location>
</feature>
<dbReference type="GO" id="GO:0005345">
    <property type="term" value="F:purine nucleobase transmembrane transporter activity"/>
    <property type="evidence" value="ECO:0007669"/>
    <property type="project" value="TreeGrafter"/>
</dbReference>
<dbReference type="InterPro" id="IPR026033">
    <property type="entry name" value="Azg-like_bact_archaea"/>
</dbReference>
<feature type="transmembrane region" description="Helical" evidence="9">
    <location>
        <begin position="349"/>
        <end position="368"/>
    </location>
</feature>
<accession>A0A523UXB0</accession>
<dbReference type="PIRSF" id="PIRSF005353">
    <property type="entry name" value="PbuG"/>
    <property type="match status" value="1"/>
</dbReference>
<dbReference type="AlphaFoldDB" id="A0A523UXB0"/>
<feature type="transmembrane region" description="Helical" evidence="9">
    <location>
        <begin position="130"/>
        <end position="149"/>
    </location>
</feature>
<feature type="transmembrane region" description="Helical" evidence="9">
    <location>
        <begin position="75"/>
        <end position="95"/>
    </location>
</feature>
<evidence type="ECO:0000256" key="2">
    <source>
        <dbReference type="ARBA" id="ARBA00005697"/>
    </source>
</evidence>
<evidence type="ECO:0000256" key="9">
    <source>
        <dbReference type="SAM" id="Phobius"/>
    </source>
</evidence>
<evidence type="ECO:0000256" key="3">
    <source>
        <dbReference type="ARBA" id="ARBA00022448"/>
    </source>
</evidence>
<comment type="subcellular location">
    <subcellularLocation>
        <location evidence="1 8">Cell membrane</location>
        <topology evidence="1 8">Multi-pass membrane protein</topology>
    </subcellularLocation>
</comment>
<dbReference type="EMBL" id="SOJN01000030">
    <property type="protein sequence ID" value="TET47167.1"/>
    <property type="molecule type" value="Genomic_DNA"/>
</dbReference>
<feature type="transmembrane region" description="Helical" evidence="9">
    <location>
        <begin position="48"/>
        <end position="68"/>
    </location>
</feature>
<protein>
    <submittedName>
        <fullName evidence="10">NCS2 family permease</fullName>
    </submittedName>
</protein>
<keyword evidence="6 8" id="KW-1133">Transmembrane helix</keyword>
<keyword evidence="3 8" id="KW-0813">Transport</keyword>
<evidence type="ECO:0000256" key="5">
    <source>
        <dbReference type="ARBA" id="ARBA00022692"/>
    </source>
</evidence>
<evidence type="ECO:0000256" key="6">
    <source>
        <dbReference type="ARBA" id="ARBA00022989"/>
    </source>
</evidence>
<evidence type="ECO:0000256" key="4">
    <source>
        <dbReference type="ARBA" id="ARBA00022475"/>
    </source>
</evidence>
<feature type="transmembrane region" description="Helical" evidence="9">
    <location>
        <begin position="20"/>
        <end position="36"/>
    </location>
</feature>
<dbReference type="Proteomes" id="UP000315525">
    <property type="component" value="Unassembled WGS sequence"/>
</dbReference>
<evidence type="ECO:0000256" key="8">
    <source>
        <dbReference type="PIRNR" id="PIRNR005353"/>
    </source>
</evidence>
<evidence type="ECO:0000313" key="11">
    <source>
        <dbReference type="Proteomes" id="UP000315525"/>
    </source>
</evidence>
<dbReference type="PANTHER" id="PTHR43337">
    <property type="entry name" value="XANTHINE/URACIL PERMEASE C887.17-RELATED"/>
    <property type="match status" value="1"/>
</dbReference>
<dbReference type="PANTHER" id="PTHR43337:SF1">
    <property type="entry name" value="XANTHINE_URACIL PERMEASE C887.17-RELATED"/>
    <property type="match status" value="1"/>
</dbReference>
<feature type="transmembrane region" description="Helical" evidence="9">
    <location>
        <begin position="321"/>
        <end position="342"/>
    </location>
</feature>
<comment type="similarity">
    <text evidence="2 8">Belongs to the nucleobase:cation symporter-2 (NCS2) (TC 2.A.40) family. Azg-like subfamily.</text>
</comment>